<dbReference type="InterPro" id="IPR001497">
    <property type="entry name" value="MethylDNA_cys_MeTrfase_AS"/>
</dbReference>
<evidence type="ECO:0000256" key="9">
    <source>
        <dbReference type="HAMAP-Rule" id="MF_00772"/>
    </source>
</evidence>
<dbReference type="EMBL" id="WNCL01000068">
    <property type="protein sequence ID" value="MTU44378.1"/>
    <property type="molecule type" value="Genomic_DNA"/>
</dbReference>
<dbReference type="HAMAP" id="MF_00772">
    <property type="entry name" value="OGT"/>
    <property type="match status" value="1"/>
</dbReference>
<dbReference type="GO" id="GO:0003908">
    <property type="term" value="F:methylated-DNA-[protein]-cysteine S-methyltransferase activity"/>
    <property type="evidence" value="ECO:0007669"/>
    <property type="project" value="UniProtKB-UniRule"/>
</dbReference>
<protein>
    <recommendedName>
        <fullName evidence="9">Methylated-DNA--protein-cysteine methyltransferase</fullName>
        <ecNumber evidence="9">2.1.1.63</ecNumber>
    </recommendedName>
    <alternativeName>
        <fullName evidence="9">6-O-methylguanine-DNA methyltransferase</fullName>
        <shortName evidence="9">MGMT</shortName>
    </alternativeName>
    <alternativeName>
        <fullName evidence="9">O-6-methylguanine-DNA-alkyltransferase</fullName>
    </alternativeName>
</protein>
<gene>
    <name evidence="11" type="ORF">GMD42_12360</name>
</gene>
<sequence length="197" mass="21862">MRKRPQITTSEAIEPIYISEKRLPCGGALTLGSWNKRLVVADWIDGWHHSTIMNRLQKYTKASVVKSTSKVIEAASDWLDAYFEGSKEPPDFDLLFLGTDFQKRVWQLLLEIPYGETITYGELAQEAGTPKAARAVGVAVGDNPFSIIVPCHRVIGKDKSLTGYGGGFDVKKYLLAHELGTDIENLPFSDCSRRTVG</sequence>
<feature type="domain" description="Methylated-DNA-[protein]-cysteine S-methyltransferase DNA binding" evidence="10">
    <location>
        <begin position="100"/>
        <end position="178"/>
    </location>
</feature>
<evidence type="ECO:0000256" key="4">
    <source>
        <dbReference type="ARBA" id="ARBA00022603"/>
    </source>
</evidence>
<evidence type="ECO:0000313" key="12">
    <source>
        <dbReference type="Proteomes" id="UP000462362"/>
    </source>
</evidence>
<comment type="function">
    <text evidence="9">Involved in the cellular defense against the biological effects of O6-methylguanine (O6-MeG) and O4-methylthymine (O4-MeT) in DNA. Repairs the methylated nucleobase in DNA by stoichiometrically transferring the methyl group to a cysteine residue in the enzyme. This is a suicide reaction: the enzyme is irreversibly inactivated.</text>
</comment>
<comment type="caution">
    <text evidence="11">The sequence shown here is derived from an EMBL/GenBank/DDBJ whole genome shotgun (WGS) entry which is preliminary data.</text>
</comment>
<dbReference type="PANTHER" id="PTHR10815">
    <property type="entry name" value="METHYLATED-DNA--PROTEIN-CYSTEINE METHYLTRANSFERASE"/>
    <property type="match status" value="1"/>
</dbReference>
<dbReference type="Pfam" id="PF01035">
    <property type="entry name" value="DNA_binding_1"/>
    <property type="match status" value="1"/>
</dbReference>
<evidence type="ECO:0000313" key="11">
    <source>
        <dbReference type="EMBL" id="MTU44378.1"/>
    </source>
</evidence>
<dbReference type="InterPro" id="IPR036631">
    <property type="entry name" value="MGMT_N_sf"/>
</dbReference>
<dbReference type="RefSeq" id="WP_155168393.1">
    <property type="nucleotide sequence ID" value="NZ_CATXDL010000032.1"/>
</dbReference>
<dbReference type="GO" id="GO:0032259">
    <property type="term" value="P:methylation"/>
    <property type="evidence" value="ECO:0007669"/>
    <property type="project" value="UniProtKB-KW"/>
</dbReference>
<dbReference type="Gene3D" id="1.10.10.10">
    <property type="entry name" value="Winged helix-like DNA-binding domain superfamily/Winged helix DNA-binding domain"/>
    <property type="match status" value="1"/>
</dbReference>
<proteinExistence type="inferred from homology"/>
<comment type="similarity">
    <text evidence="2 9">Belongs to the MGMT family.</text>
</comment>
<keyword evidence="3 9" id="KW-0963">Cytoplasm</keyword>
<keyword evidence="5 9" id="KW-0808">Transferase</keyword>
<evidence type="ECO:0000259" key="10">
    <source>
        <dbReference type="Pfam" id="PF01035"/>
    </source>
</evidence>
<comment type="subcellular location">
    <subcellularLocation>
        <location evidence="9">Cytoplasm</location>
    </subcellularLocation>
</comment>
<accession>A0A6I3SCM3</accession>
<dbReference type="GO" id="GO:0005737">
    <property type="term" value="C:cytoplasm"/>
    <property type="evidence" value="ECO:0007669"/>
    <property type="project" value="UniProtKB-SubCell"/>
</dbReference>
<dbReference type="Proteomes" id="UP000462362">
    <property type="component" value="Unassembled WGS sequence"/>
</dbReference>
<dbReference type="PROSITE" id="PS00374">
    <property type="entry name" value="MGMT"/>
    <property type="match status" value="1"/>
</dbReference>
<keyword evidence="6 9" id="KW-0227">DNA damage</keyword>
<dbReference type="EC" id="2.1.1.63" evidence="9"/>
<evidence type="ECO:0000256" key="3">
    <source>
        <dbReference type="ARBA" id="ARBA00022490"/>
    </source>
</evidence>
<dbReference type="InterPro" id="IPR023546">
    <property type="entry name" value="MGMT"/>
</dbReference>
<comment type="miscellaneous">
    <text evidence="9">This enzyme catalyzes only one turnover and therefore is not strictly catalytic. According to one definition, an enzyme is a biocatalyst that acts repeatedly and over many reaction cycles.</text>
</comment>
<evidence type="ECO:0000256" key="5">
    <source>
        <dbReference type="ARBA" id="ARBA00022679"/>
    </source>
</evidence>
<organism evidence="11 12">
    <name type="scientific">Parasutterella excrementihominis</name>
    <dbReference type="NCBI Taxonomy" id="487175"/>
    <lineage>
        <taxon>Bacteria</taxon>
        <taxon>Pseudomonadati</taxon>
        <taxon>Pseudomonadota</taxon>
        <taxon>Betaproteobacteria</taxon>
        <taxon>Burkholderiales</taxon>
        <taxon>Sutterellaceae</taxon>
        <taxon>Parasutterella</taxon>
    </lineage>
</organism>
<evidence type="ECO:0000256" key="6">
    <source>
        <dbReference type="ARBA" id="ARBA00022763"/>
    </source>
</evidence>
<feature type="active site" description="Nucleophile; methyl group acceptor" evidence="9">
    <location>
        <position position="151"/>
    </location>
</feature>
<dbReference type="InterPro" id="IPR036217">
    <property type="entry name" value="MethylDNA_cys_MeTrfase_DNAb"/>
</dbReference>
<name>A0A6I3SCM3_9BURK</name>
<dbReference type="SUPFAM" id="SSF53155">
    <property type="entry name" value="Methylated DNA-protein cysteine methyltransferase domain"/>
    <property type="match status" value="1"/>
</dbReference>
<evidence type="ECO:0000256" key="8">
    <source>
        <dbReference type="ARBA" id="ARBA00049348"/>
    </source>
</evidence>
<dbReference type="PANTHER" id="PTHR10815:SF5">
    <property type="entry name" value="METHYLATED-DNA--PROTEIN-CYSTEINE METHYLTRANSFERASE"/>
    <property type="match status" value="1"/>
</dbReference>
<dbReference type="SUPFAM" id="SSF46767">
    <property type="entry name" value="Methylated DNA-protein cysteine methyltransferase, C-terminal domain"/>
    <property type="match status" value="1"/>
</dbReference>
<dbReference type="FunFam" id="1.10.10.10:FF:000214">
    <property type="entry name" value="Methylated-DNA--protein-cysteine methyltransferase"/>
    <property type="match status" value="1"/>
</dbReference>
<keyword evidence="4 9" id="KW-0489">Methyltransferase</keyword>
<dbReference type="InterPro" id="IPR036388">
    <property type="entry name" value="WH-like_DNA-bd_sf"/>
</dbReference>
<reference evidence="11 12" key="1">
    <citation type="journal article" date="2019" name="Nat. Med.">
        <title>A library of human gut bacterial isolates paired with longitudinal multiomics data enables mechanistic microbiome research.</title>
        <authorList>
            <person name="Poyet M."/>
            <person name="Groussin M."/>
            <person name="Gibbons S.M."/>
            <person name="Avila-Pacheco J."/>
            <person name="Jiang X."/>
            <person name="Kearney S.M."/>
            <person name="Perrotta A.R."/>
            <person name="Berdy B."/>
            <person name="Zhao S."/>
            <person name="Lieberman T.D."/>
            <person name="Swanson P.K."/>
            <person name="Smith M."/>
            <person name="Roesemann S."/>
            <person name="Alexander J.E."/>
            <person name="Rich S.A."/>
            <person name="Livny J."/>
            <person name="Vlamakis H."/>
            <person name="Clish C."/>
            <person name="Bullock K."/>
            <person name="Deik A."/>
            <person name="Scott J."/>
            <person name="Pierce K.A."/>
            <person name="Xavier R.J."/>
            <person name="Alm E.J."/>
        </authorList>
    </citation>
    <scope>NUCLEOTIDE SEQUENCE [LARGE SCALE GENOMIC DNA]</scope>
    <source>
        <strain evidence="11 12">BIOML-A2</strain>
    </source>
</reference>
<keyword evidence="7 9" id="KW-0234">DNA repair</keyword>
<evidence type="ECO:0000256" key="1">
    <source>
        <dbReference type="ARBA" id="ARBA00001286"/>
    </source>
</evidence>
<dbReference type="AlphaFoldDB" id="A0A6I3SCM3"/>
<dbReference type="NCBIfam" id="TIGR00589">
    <property type="entry name" value="ogt"/>
    <property type="match status" value="1"/>
</dbReference>
<dbReference type="InterPro" id="IPR014048">
    <property type="entry name" value="MethylDNA_cys_MeTrfase_DNA-bd"/>
</dbReference>
<dbReference type="CDD" id="cd06445">
    <property type="entry name" value="ATase"/>
    <property type="match status" value="1"/>
</dbReference>
<dbReference type="GO" id="GO:0006307">
    <property type="term" value="P:DNA alkylation repair"/>
    <property type="evidence" value="ECO:0007669"/>
    <property type="project" value="UniProtKB-UniRule"/>
</dbReference>
<evidence type="ECO:0000256" key="7">
    <source>
        <dbReference type="ARBA" id="ARBA00023204"/>
    </source>
</evidence>
<comment type="catalytic activity">
    <reaction evidence="8 9">
        <text>a 6-O-methyl-2'-deoxyguanosine in DNA + L-cysteinyl-[protein] = S-methyl-L-cysteinyl-[protein] + a 2'-deoxyguanosine in DNA</text>
        <dbReference type="Rhea" id="RHEA:24000"/>
        <dbReference type="Rhea" id="RHEA-COMP:10131"/>
        <dbReference type="Rhea" id="RHEA-COMP:10132"/>
        <dbReference type="Rhea" id="RHEA-COMP:11367"/>
        <dbReference type="Rhea" id="RHEA-COMP:11368"/>
        <dbReference type="ChEBI" id="CHEBI:29950"/>
        <dbReference type="ChEBI" id="CHEBI:82612"/>
        <dbReference type="ChEBI" id="CHEBI:85445"/>
        <dbReference type="ChEBI" id="CHEBI:85448"/>
        <dbReference type="EC" id="2.1.1.63"/>
    </reaction>
</comment>
<comment type="catalytic activity">
    <reaction evidence="1 9">
        <text>a 4-O-methyl-thymidine in DNA + L-cysteinyl-[protein] = a thymidine in DNA + S-methyl-L-cysteinyl-[protein]</text>
        <dbReference type="Rhea" id="RHEA:53428"/>
        <dbReference type="Rhea" id="RHEA-COMP:10131"/>
        <dbReference type="Rhea" id="RHEA-COMP:10132"/>
        <dbReference type="Rhea" id="RHEA-COMP:13555"/>
        <dbReference type="Rhea" id="RHEA-COMP:13556"/>
        <dbReference type="ChEBI" id="CHEBI:29950"/>
        <dbReference type="ChEBI" id="CHEBI:82612"/>
        <dbReference type="ChEBI" id="CHEBI:137386"/>
        <dbReference type="ChEBI" id="CHEBI:137387"/>
        <dbReference type="EC" id="2.1.1.63"/>
    </reaction>
</comment>
<evidence type="ECO:0000256" key="2">
    <source>
        <dbReference type="ARBA" id="ARBA00008711"/>
    </source>
</evidence>